<keyword evidence="3 5" id="KW-0863">Zinc-finger</keyword>
<dbReference type="InterPro" id="IPR051118">
    <property type="entry name" value="LST-2"/>
</dbReference>
<dbReference type="InParanoid" id="F6XJ86"/>
<feature type="region of interest" description="Disordered" evidence="6">
    <location>
        <begin position="297"/>
        <end position="330"/>
    </location>
</feature>
<dbReference type="GO" id="GO:0031901">
    <property type="term" value="C:early endosome membrane"/>
    <property type="evidence" value="ECO:0000318"/>
    <property type="project" value="GO_Central"/>
</dbReference>
<evidence type="ECO:0000256" key="3">
    <source>
        <dbReference type="ARBA" id="ARBA00022771"/>
    </source>
</evidence>
<keyword evidence="4" id="KW-0862">Zinc</keyword>
<dbReference type="SMART" id="SM00064">
    <property type="entry name" value="FYVE"/>
    <property type="match status" value="1"/>
</dbReference>
<evidence type="ECO:0000313" key="8">
    <source>
        <dbReference type="Ensembl" id="ENSMODP00000005846.3"/>
    </source>
</evidence>
<protein>
    <submittedName>
        <fullName evidence="8">Lateral signaling target protein 2 homolog</fullName>
    </submittedName>
</protein>
<dbReference type="Pfam" id="PF01363">
    <property type="entry name" value="FYVE"/>
    <property type="match status" value="1"/>
</dbReference>
<dbReference type="SUPFAM" id="SSF57903">
    <property type="entry name" value="FYVE/PHD zinc finger"/>
    <property type="match status" value="1"/>
</dbReference>
<dbReference type="GeneID" id="100031900"/>
<dbReference type="Ensembl" id="ENSMODT00000005969.3">
    <property type="protein sequence ID" value="ENSMODP00000005846.3"/>
    <property type="gene ID" value="ENSMODG00000004744.3"/>
</dbReference>
<evidence type="ECO:0000256" key="4">
    <source>
        <dbReference type="ARBA" id="ARBA00022833"/>
    </source>
</evidence>
<dbReference type="InterPro" id="IPR043269">
    <property type="entry name" value="FYVE_LST2"/>
</dbReference>
<evidence type="ECO:0000259" key="7">
    <source>
        <dbReference type="PROSITE" id="PS50178"/>
    </source>
</evidence>
<feature type="compositionally biased region" description="Polar residues" evidence="6">
    <location>
        <begin position="301"/>
        <end position="312"/>
    </location>
</feature>
<evidence type="ECO:0000256" key="6">
    <source>
        <dbReference type="SAM" id="MobiDB-lite"/>
    </source>
</evidence>
<dbReference type="PANTHER" id="PTHR46465:SF4">
    <property type="entry name" value="FYVE-TYPE DOMAIN-CONTAINING PROTEIN"/>
    <property type="match status" value="1"/>
</dbReference>
<dbReference type="InterPro" id="IPR000306">
    <property type="entry name" value="Znf_FYVE"/>
</dbReference>
<dbReference type="eggNOG" id="KOG1819">
    <property type="taxonomic scope" value="Eukaryota"/>
</dbReference>
<dbReference type="GeneTree" id="ENSGT00940000166092"/>
<feature type="domain" description="FYVE-type" evidence="7">
    <location>
        <begin position="510"/>
        <end position="570"/>
    </location>
</feature>
<organism evidence="8 9">
    <name type="scientific">Monodelphis domestica</name>
    <name type="common">Gray short-tailed opossum</name>
    <dbReference type="NCBI Taxonomy" id="13616"/>
    <lineage>
        <taxon>Eukaryota</taxon>
        <taxon>Metazoa</taxon>
        <taxon>Chordata</taxon>
        <taxon>Craniata</taxon>
        <taxon>Vertebrata</taxon>
        <taxon>Euteleostomi</taxon>
        <taxon>Mammalia</taxon>
        <taxon>Metatheria</taxon>
        <taxon>Didelphimorphia</taxon>
        <taxon>Didelphidae</taxon>
        <taxon>Monodelphis</taxon>
    </lineage>
</organism>
<dbReference type="PROSITE" id="PS50178">
    <property type="entry name" value="ZF_FYVE"/>
    <property type="match status" value="1"/>
</dbReference>
<dbReference type="InterPro" id="IPR011011">
    <property type="entry name" value="Znf_FYVE_PHD"/>
</dbReference>
<reference evidence="8 9" key="1">
    <citation type="journal article" date="2007" name="Nature">
        <title>Genome of the marsupial Monodelphis domestica reveals innovation in non-coding sequences.</title>
        <authorList>
            <person name="Mikkelsen T.S."/>
            <person name="Wakefield M.J."/>
            <person name="Aken B."/>
            <person name="Amemiya C.T."/>
            <person name="Chang J.L."/>
            <person name="Duke S."/>
            <person name="Garber M."/>
            <person name="Gentles A.J."/>
            <person name="Goodstadt L."/>
            <person name="Heger A."/>
            <person name="Jurka J."/>
            <person name="Kamal M."/>
            <person name="Mauceli E."/>
            <person name="Searle S.M."/>
            <person name="Sharpe T."/>
            <person name="Baker M.L."/>
            <person name="Batzer M.A."/>
            <person name="Benos P.V."/>
            <person name="Belov K."/>
            <person name="Clamp M."/>
            <person name="Cook A."/>
            <person name="Cuff J."/>
            <person name="Das R."/>
            <person name="Davidow L."/>
            <person name="Deakin J.E."/>
            <person name="Fazzari M.J."/>
            <person name="Glass J.L."/>
            <person name="Grabherr M."/>
            <person name="Greally J.M."/>
            <person name="Gu W."/>
            <person name="Hore T.A."/>
            <person name="Huttley G.A."/>
            <person name="Kleber M."/>
            <person name="Jirtle R.L."/>
            <person name="Koina E."/>
            <person name="Lee J.T."/>
            <person name="Mahony S."/>
            <person name="Marra M.A."/>
            <person name="Miller R.D."/>
            <person name="Nicholls R.D."/>
            <person name="Oda M."/>
            <person name="Papenfuss A.T."/>
            <person name="Parra Z.E."/>
            <person name="Pollock D.D."/>
            <person name="Ray D.A."/>
            <person name="Schein J.E."/>
            <person name="Speed T.P."/>
            <person name="Thompson K."/>
            <person name="VandeBerg J.L."/>
            <person name="Wade C.M."/>
            <person name="Walker J.A."/>
            <person name="Waters P.D."/>
            <person name="Webber C."/>
            <person name="Weidman J.R."/>
            <person name="Xie X."/>
            <person name="Zody M.C."/>
            <person name="Baldwin J."/>
            <person name="Abdouelleil A."/>
            <person name="Abdulkadir J."/>
            <person name="Abebe A."/>
            <person name="Abera B."/>
            <person name="Abreu J."/>
            <person name="Acer S.C."/>
            <person name="Aftuck L."/>
            <person name="Alexander A."/>
            <person name="An P."/>
            <person name="Anderson E."/>
            <person name="Anderson S."/>
            <person name="Arachi H."/>
            <person name="Azer M."/>
            <person name="Bachantsang P."/>
            <person name="Barry A."/>
            <person name="Bayul T."/>
            <person name="Berlin A."/>
            <person name="Bessette D."/>
            <person name="Bloom T."/>
            <person name="Bloom T."/>
            <person name="Boguslavskiy L."/>
            <person name="Bonnet C."/>
            <person name="Boukhgalter B."/>
            <person name="Bourzgui I."/>
            <person name="Brown A."/>
            <person name="Cahill P."/>
            <person name="Channer S."/>
            <person name="Cheshatsang Y."/>
            <person name="Chuda L."/>
            <person name="Citroen M."/>
            <person name="Collymore A."/>
            <person name="Cooke P."/>
            <person name="Costello M."/>
            <person name="D'Aco K."/>
            <person name="Daza R."/>
            <person name="De Haan G."/>
            <person name="DeGray S."/>
            <person name="DeMaso C."/>
            <person name="Dhargay N."/>
            <person name="Dooley K."/>
            <person name="Dooley E."/>
            <person name="Doricent M."/>
            <person name="Dorje P."/>
            <person name="Dorjee K."/>
            <person name="Dupes A."/>
            <person name="Elong R."/>
            <person name="Falk J."/>
            <person name="Farina A."/>
            <person name="Faro S."/>
            <person name="Ferguson D."/>
            <person name="Fisher S."/>
            <person name="Foley C.D."/>
            <person name="Franke A."/>
            <person name="Friedrich D."/>
            <person name="Gadbois L."/>
            <person name="Gearin G."/>
            <person name="Gearin C.R."/>
            <person name="Giannoukos G."/>
            <person name="Goode T."/>
            <person name="Graham J."/>
            <person name="Grandbois E."/>
            <person name="Grewal S."/>
            <person name="Gyaltsen K."/>
            <person name="Hafez N."/>
            <person name="Hagos B."/>
            <person name="Hall J."/>
            <person name="Henson C."/>
            <person name="Hollinger A."/>
            <person name="Honan T."/>
            <person name="Huard M.D."/>
            <person name="Hughes L."/>
            <person name="Hurhula B."/>
            <person name="Husby M.E."/>
            <person name="Kamat A."/>
            <person name="Kanga B."/>
            <person name="Kashin S."/>
            <person name="Khazanovich D."/>
            <person name="Kisner P."/>
            <person name="Lance K."/>
            <person name="Lara M."/>
            <person name="Lee W."/>
            <person name="Lennon N."/>
            <person name="Letendre F."/>
            <person name="LeVine R."/>
            <person name="Lipovsky A."/>
            <person name="Liu X."/>
            <person name="Liu J."/>
            <person name="Liu S."/>
            <person name="Lokyitsang T."/>
            <person name="Lokyitsang Y."/>
            <person name="Lubonja R."/>
            <person name="Lui A."/>
            <person name="MacDonald P."/>
            <person name="Magnisalis V."/>
            <person name="Maru K."/>
            <person name="Matthews C."/>
            <person name="McCusker W."/>
            <person name="McDonough S."/>
            <person name="Mehta T."/>
            <person name="Meldrim J."/>
            <person name="Meneus L."/>
            <person name="Mihai O."/>
            <person name="Mihalev A."/>
            <person name="Mihova T."/>
            <person name="Mittelman R."/>
            <person name="Mlenga V."/>
            <person name="Montmayeur A."/>
            <person name="Mulrain L."/>
            <person name="Navidi A."/>
            <person name="Naylor J."/>
            <person name="Negash T."/>
            <person name="Nguyen T."/>
            <person name="Nguyen N."/>
            <person name="Nicol R."/>
            <person name="Norbu C."/>
            <person name="Norbu N."/>
            <person name="Novod N."/>
            <person name="O'Neill B."/>
            <person name="Osman S."/>
            <person name="Markiewicz E."/>
            <person name="Oyono O.L."/>
            <person name="Patti C."/>
            <person name="Phunkhang P."/>
            <person name="Pierre F."/>
            <person name="Priest M."/>
            <person name="Raghuraman S."/>
            <person name="Rege F."/>
            <person name="Reyes R."/>
            <person name="Rise C."/>
            <person name="Rogov P."/>
            <person name="Ross K."/>
            <person name="Ryan E."/>
            <person name="Settipalli S."/>
            <person name="Shea T."/>
            <person name="Sherpa N."/>
            <person name="Shi L."/>
            <person name="Shih D."/>
            <person name="Sparrow T."/>
            <person name="Spaulding J."/>
            <person name="Stalker J."/>
            <person name="Stange-Thomann N."/>
            <person name="Stavropoulos S."/>
            <person name="Stone C."/>
            <person name="Strader C."/>
            <person name="Tesfaye S."/>
            <person name="Thomson T."/>
            <person name="Thoulutsang Y."/>
            <person name="Thoulutsang D."/>
            <person name="Topham K."/>
            <person name="Topping I."/>
            <person name="Tsamla T."/>
            <person name="Vassiliev H."/>
            <person name="Vo A."/>
            <person name="Wangchuk T."/>
            <person name="Wangdi T."/>
            <person name="Weiand M."/>
            <person name="Wilkinson J."/>
            <person name="Wilson A."/>
            <person name="Yadav S."/>
            <person name="Young G."/>
            <person name="Yu Q."/>
            <person name="Zembek L."/>
            <person name="Zhong D."/>
            <person name="Zimmer A."/>
            <person name="Zwirko Z."/>
            <person name="Jaffe D.B."/>
            <person name="Alvarez P."/>
            <person name="Brockman W."/>
            <person name="Butler J."/>
            <person name="Chin C."/>
            <person name="Gnerre S."/>
            <person name="MacCallum I."/>
            <person name="Graves J.A."/>
            <person name="Ponting C.P."/>
            <person name="Breen M."/>
            <person name="Samollow P.B."/>
            <person name="Lander E.S."/>
            <person name="Lindblad-Toh K."/>
        </authorList>
    </citation>
    <scope>NUCLEOTIDE SEQUENCE [LARGE SCALE GENOMIC DNA]</scope>
</reference>
<sequence>MLPAAVRKWLNRPKKSDPRLLAQFFFADEHVTQVVTEIICLDAREDPQHYLVLLSQLHASQERLLEVMEQIMEENLSGDRRPRDYVAKFPEELLGVSLRAHVLFAAECLVAGSFVDVDETAQQLLQPLARDLLLSLEQARALLREQSLGRPGPCSQALRSALLRFDHLFADFEFNYVAVVAPMKSPEELQQQQEVAVLFCETVSRALKLGYLTQEMIDSYEPTLMLTIPRLAIISGLLIHPEGPLSLSPPGATAYVFSPFRSLLQKIQALLVVLSADELFILERSLCMADAPWEPLDNPRQESSVPSTSCQTRVRAPHMSFKQDPTPDCPGQSIGASMERVGTKQHREPGTSFPWTDSGHVPCSLPLMGSVPSEAGFPGIVQDLGVQHSREPGKQESRRHGAHHCIGPHQPVAARFLQAEMGRALRASYPSPQNMLHSLFVCISGVADQLQTNFASELRAILHMVFLVVVSKSGTEEETEEGGCRLAAPLADCTLCVEYGREEPPAWVPDQACLHCMACQTPFSFTRRRHHCRSCGKIFCSRCSSRSVPLPWFGYMKPVRVCAHCYAAHVIPGCS</sequence>
<dbReference type="InterPro" id="IPR013083">
    <property type="entry name" value="Znf_RING/FYVE/PHD"/>
</dbReference>
<reference evidence="8" key="3">
    <citation type="submission" date="2025-09" db="UniProtKB">
        <authorList>
            <consortium name="Ensembl"/>
        </authorList>
    </citation>
    <scope>IDENTIFICATION</scope>
</reference>
<dbReference type="Proteomes" id="UP000002280">
    <property type="component" value="Chromosome 1"/>
</dbReference>
<dbReference type="GO" id="GO:0042059">
    <property type="term" value="P:negative regulation of epidermal growth factor receptor signaling pathway"/>
    <property type="evidence" value="ECO:0000318"/>
    <property type="project" value="GO_Central"/>
</dbReference>
<dbReference type="Gene3D" id="3.30.40.10">
    <property type="entry name" value="Zinc/RING finger domain, C3HC4 (zinc finger)"/>
    <property type="match status" value="1"/>
</dbReference>
<keyword evidence="9" id="KW-1185">Reference proteome</keyword>
<evidence type="ECO:0000256" key="2">
    <source>
        <dbReference type="ARBA" id="ARBA00022723"/>
    </source>
</evidence>
<accession>F6XJ86</accession>
<dbReference type="HOGENOM" id="CLU_007360_1_1_1"/>
<dbReference type="AlphaFoldDB" id="F6XJ86"/>
<reference evidence="8" key="2">
    <citation type="submission" date="2025-08" db="UniProtKB">
        <authorList>
            <consortium name="Ensembl"/>
        </authorList>
    </citation>
    <scope>IDENTIFICATION</scope>
</reference>
<dbReference type="InterPro" id="IPR017455">
    <property type="entry name" value="Znf_FYVE-rel"/>
</dbReference>
<dbReference type="GO" id="GO:0008270">
    <property type="term" value="F:zinc ion binding"/>
    <property type="evidence" value="ECO:0007669"/>
    <property type="project" value="UniProtKB-KW"/>
</dbReference>
<keyword evidence="2" id="KW-0479">Metal-binding</keyword>
<dbReference type="CDD" id="cd15731">
    <property type="entry name" value="FYVE_LST2"/>
    <property type="match status" value="1"/>
</dbReference>
<dbReference type="Bgee" id="ENSMODG00000004744">
    <property type="expression patterns" value="Expressed in endometrium and 11 other cell types or tissues"/>
</dbReference>
<evidence type="ECO:0000313" key="9">
    <source>
        <dbReference type="Proteomes" id="UP000002280"/>
    </source>
</evidence>
<proteinExistence type="inferred from homology"/>
<comment type="similarity">
    <text evidence="1">Belongs to the lst-2 family.</text>
</comment>
<dbReference type="PANTHER" id="PTHR46465">
    <property type="entry name" value="LATERAL SIGNALING TARGET PROTEIN 2 HOMOLOG"/>
    <property type="match status" value="1"/>
</dbReference>
<dbReference type="KEGG" id="mdo:100031900"/>
<dbReference type="OrthoDB" id="20035at2759"/>
<evidence type="ECO:0000256" key="5">
    <source>
        <dbReference type="PROSITE-ProRule" id="PRU00091"/>
    </source>
</evidence>
<dbReference type="STRING" id="13616.ENSMODP00000005846"/>
<name>F6XJ86_MONDO</name>
<evidence type="ECO:0000256" key="1">
    <source>
        <dbReference type="ARBA" id="ARBA00008755"/>
    </source>
</evidence>
<dbReference type="OMA" id="HSSQERM"/>